<evidence type="ECO:0000256" key="4">
    <source>
        <dbReference type="ARBA" id="ARBA00022976"/>
    </source>
</evidence>
<keyword evidence="5 10" id="KW-1133">Transmembrane helix</keyword>
<reference evidence="12" key="1">
    <citation type="journal article" date="2019" name="Toxins">
        <title>Detection of Abrin-Like and Prepropulchellin-Like Toxin Genes and Transcripts Using Whole Genome Sequencing and Full-Length Transcript Sequencing of Abrus precatorius.</title>
        <authorList>
            <person name="Hovde B.T."/>
            <person name="Daligault H.E."/>
            <person name="Hanschen E.R."/>
            <person name="Kunde Y.A."/>
            <person name="Johnson M.B."/>
            <person name="Starkenburg S.R."/>
            <person name="Johnson S.L."/>
        </authorList>
    </citation>
    <scope>NUCLEOTIDE SEQUENCE [LARGE SCALE GENOMIC DNA]</scope>
</reference>
<dbReference type="PRINTS" id="PR01072">
    <property type="entry name" value="PRESENILIN"/>
</dbReference>
<evidence type="ECO:0000256" key="10">
    <source>
        <dbReference type="RuleBase" id="RU361148"/>
    </source>
</evidence>
<feature type="transmembrane region" description="Helical" evidence="10">
    <location>
        <begin position="68"/>
        <end position="92"/>
    </location>
</feature>
<dbReference type="GO" id="GO:0005789">
    <property type="term" value="C:endoplasmic reticulum membrane"/>
    <property type="evidence" value="ECO:0007669"/>
    <property type="project" value="UniProtKB-SubCell"/>
</dbReference>
<dbReference type="RefSeq" id="XP_027352437.1">
    <property type="nucleotide sequence ID" value="XM_027496636.1"/>
</dbReference>
<dbReference type="GO" id="GO:0006509">
    <property type="term" value="P:membrane protein ectodomain proteolysis"/>
    <property type="evidence" value="ECO:0007669"/>
    <property type="project" value="TreeGrafter"/>
</dbReference>
<dbReference type="InterPro" id="IPR006639">
    <property type="entry name" value="Preselin/SPP"/>
</dbReference>
<evidence type="ECO:0000256" key="3">
    <source>
        <dbReference type="ARBA" id="ARBA00022824"/>
    </source>
</evidence>
<protein>
    <recommendedName>
        <fullName evidence="10">Presenilin</fullName>
        <ecNumber evidence="10">3.4.23.-</ecNumber>
    </recommendedName>
</protein>
<reference evidence="13" key="2">
    <citation type="submission" date="2025-08" db="UniProtKB">
        <authorList>
            <consortium name="RefSeq"/>
        </authorList>
    </citation>
    <scope>IDENTIFICATION</scope>
    <source>
        <tissue evidence="13">Young leaves</tissue>
    </source>
</reference>
<keyword evidence="2 10" id="KW-0812">Transmembrane</keyword>
<keyword evidence="10" id="KW-0378">Hydrolase</keyword>
<feature type="transmembrane region" description="Helical" evidence="10">
    <location>
        <begin position="104"/>
        <end position="123"/>
    </location>
</feature>
<evidence type="ECO:0000256" key="9">
    <source>
        <dbReference type="ARBA" id="ARBA00062638"/>
    </source>
</evidence>
<dbReference type="GO" id="GO:0016485">
    <property type="term" value="P:protein processing"/>
    <property type="evidence" value="ECO:0007669"/>
    <property type="project" value="InterPro"/>
</dbReference>
<keyword evidence="3 10" id="KW-0256">Endoplasmic reticulum</keyword>
<keyword evidence="12" id="KW-1185">Reference proteome</keyword>
<dbReference type="InterPro" id="IPR042524">
    <property type="entry name" value="Presenilin_C"/>
</dbReference>
<comment type="domain">
    <text evidence="10">The PAL motif is required for normal active site conformation.</text>
</comment>
<dbReference type="GO" id="GO:0005798">
    <property type="term" value="C:Golgi-associated vesicle"/>
    <property type="evidence" value="ECO:0007669"/>
    <property type="project" value="UniProtKB-ARBA"/>
</dbReference>
<feature type="compositionally biased region" description="Basic and acidic residues" evidence="11">
    <location>
        <begin position="289"/>
        <end position="303"/>
    </location>
</feature>
<keyword evidence="6 10" id="KW-0333">Golgi apparatus</keyword>
<comment type="subunit">
    <text evidence="9">Homodimer. Probable component of the gamma-secretase complex, a complex composed of a presenilin homodimer, nicastrin, APH1 and PEN2.</text>
</comment>
<dbReference type="GO" id="GO:0042500">
    <property type="term" value="F:aspartic endopeptidase activity, intramembrane cleaving"/>
    <property type="evidence" value="ECO:0007669"/>
    <property type="project" value="InterPro"/>
</dbReference>
<dbReference type="GO" id="GO:0070765">
    <property type="term" value="C:gamma-secretase complex"/>
    <property type="evidence" value="ECO:0007669"/>
    <property type="project" value="TreeGrafter"/>
</dbReference>
<accession>A0A8B8L892</accession>
<feature type="transmembrane region" description="Helical" evidence="10">
    <location>
        <begin position="12"/>
        <end position="32"/>
    </location>
</feature>
<dbReference type="SMART" id="SM00730">
    <property type="entry name" value="PSN"/>
    <property type="match status" value="1"/>
</dbReference>
<evidence type="ECO:0000256" key="1">
    <source>
        <dbReference type="ARBA" id="ARBA00008604"/>
    </source>
</evidence>
<comment type="subcellular location">
    <subcellularLocation>
        <location evidence="10">Endoplasmic reticulum membrane</location>
        <topology evidence="10">Multi-pass membrane protein</topology>
    </subcellularLocation>
    <subcellularLocation>
        <location evidence="10">Golgi apparatus membrane</location>
        <topology evidence="10">Multi-pass membrane protein</topology>
    </subcellularLocation>
</comment>
<keyword evidence="7 10" id="KW-0472">Membrane</keyword>
<sequence>MESSVLECIGVEIIGVMSPVSVCMFLVVLLVYSLSSPSTTPDATIRTAANLVYAENPSDSAAQKFEGALLNAVVFVILIAIVTFLLVLLYYYNCTSFLRHYMRFSAFFVLASLGGSILLSLIQRFSIPLDSLTCFLILFNFTVVGVLSVFAVGIPILLRQGYMVCLGIIVAAWFTKLPEWTTWTLLVALAVYDLVAVLAPGGPLKLLVDLASSRNEELPALVYEARPTMPVNGRGGASTLGFLVAGVSESENSRIELQVVSRENVGRRNENEGEFHGNFGHGDSVAGFRNEESEGGRDDEGERSPLVANRLSDSMIQFGGRESEVVVNDEMSPLVEMIGVGNEEGEGMRRGGLEIADRGIKLGLGDFVFYSVLVGRAAMYDLMTVYACYIAIISGLGCTLMLLSVCRQALPALPISIALGVLFYFLTRLLMEPFIVGTATNLMMF</sequence>
<gene>
    <name evidence="13" type="primary">LOC113863170</name>
</gene>
<proteinExistence type="inferred from homology"/>
<feature type="transmembrane region" description="Helical" evidence="10">
    <location>
        <begin position="383"/>
        <end position="403"/>
    </location>
</feature>
<feature type="region of interest" description="Disordered" evidence="11">
    <location>
        <begin position="270"/>
        <end position="304"/>
    </location>
</feature>
<evidence type="ECO:0000313" key="12">
    <source>
        <dbReference type="Proteomes" id="UP000694853"/>
    </source>
</evidence>
<dbReference type="PANTHER" id="PTHR10202">
    <property type="entry name" value="PRESENILIN"/>
    <property type="match status" value="1"/>
</dbReference>
<comment type="function">
    <text evidence="8 10">Probable subunit of the gamma-secretase complex, an endoprotease complex that catalyzes the intramembrane cleavage of integral membrane proteins such as Notch receptors.</text>
</comment>
<evidence type="ECO:0000256" key="2">
    <source>
        <dbReference type="ARBA" id="ARBA00022692"/>
    </source>
</evidence>
<dbReference type="Pfam" id="PF01080">
    <property type="entry name" value="Presenilin"/>
    <property type="match status" value="1"/>
</dbReference>
<organism evidence="12 13">
    <name type="scientific">Abrus precatorius</name>
    <name type="common">Indian licorice</name>
    <name type="synonym">Glycine abrus</name>
    <dbReference type="NCBI Taxonomy" id="3816"/>
    <lineage>
        <taxon>Eukaryota</taxon>
        <taxon>Viridiplantae</taxon>
        <taxon>Streptophyta</taxon>
        <taxon>Embryophyta</taxon>
        <taxon>Tracheophyta</taxon>
        <taxon>Spermatophyta</taxon>
        <taxon>Magnoliopsida</taxon>
        <taxon>eudicotyledons</taxon>
        <taxon>Gunneridae</taxon>
        <taxon>Pentapetalae</taxon>
        <taxon>rosids</taxon>
        <taxon>fabids</taxon>
        <taxon>Fabales</taxon>
        <taxon>Fabaceae</taxon>
        <taxon>Papilionoideae</taxon>
        <taxon>50 kb inversion clade</taxon>
        <taxon>NPAAA clade</taxon>
        <taxon>indigoferoid/millettioid clade</taxon>
        <taxon>Abreae</taxon>
        <taxon>Abrus</taxon>
    </lineage>
</organism>
<evidence type="ECO:0000256" key="11">
    <source>
        <dbReference type="SAM" id="MobiDB-lite"/>
    </source>
</evidence>
<feature type="transmembrane region" description="Helical" evidence="10">
    <location>
        <begin position="409"/>
        <end position="426"/>
    </location>
</feature>
<dbReference type="PANTHER" id="PTHR10202:SF26">
    <property type="entry name" value="PRESENILIN"/>
    <property type="match status" value="1"/>
</dbReference>
<dbReference type="AlphaFoldDB" id="A0A8B8L892"/>
<name>A0A8B8L892_ABRPR</name>
<evidence type="ECO:0000313" key="13">
    <source>
        <dbReference type="RefSeq" id="XP_027352437.1"/>
    </source>
</evidence>
<dbReference type="GeneID" id="113863170"/>
<comment type="similarity">
    <text evidence="1 10">Belongs to the peptidase A22A family.</text>
</comment>
<dbReference type="OrthoDB" id="20287at2759"/>
<evidence type="ECO:0000256" key="5">
    <source>
        <dbReference type="ARBA" id="ARBA00022989"/>
    </source>
</evidence>
<feature type="transmembrane region" description="Helical" evidence="10">
    <location>
        <begin position="183"/>
        <end position="204"/>
    </location>
</feature>
<dbReference type="GO" id="GO:0007219">
    <property type="term" value="P:Notch signaling pathway"/>
    <property type="evidence" value="ECO:0007669"/>
    <property type="project" value="UniProtKB-KW"/>
</dbReference>
<dbReference type="InterPro" id="IPR001108">
    <property type="entry name" value="Peptidase_A22A"/>
</dbReference>
<evidence type="ECO:0000256" key="6">
    <source>
        <dbReference type="ARBA" id="ARBA00023034"/>
    </source>
</evidence>
<evidence type="ECO:0000256" key="8">
    <source>
        <dbReference type="ARBA" id="ARBA00059584"/>
    </source>
</evidence>
<dbReference type="GO" id="GO:0000139">
    <property type="term" value="C:Golgi membrane"/>
    <property type="evidence" value="ECO:0007669"/>
    <property type="project" value="UniProtKB-SubCell"/>
</dbReference>
<dbReference type="KEGG" id="aprc:113863170"/>
<dbReference type="EC" id="3.4.23.-" evidence="10"/>
<dbReference type="Gene3D" id="1.10.472.100">
    <property type="entry name" value="Presenilin"/>
    <property type="match status" value="1"/>
</dbReference>
<evidence type="ECO:0000256" key="7">
    <source>
        <dbReference type="ARBA" id="ARBA00023136"/>
    </source>
</evidence>
<feature type="transmembrane region" description="Helical" evidence="10">
    <location>
        <begin position="135"/>
        <end position="154"/>
    </location>
</feature>
<keyword evidence="10" id="KW-0645">Protease</keyword>
<dbReference type="Proteomes" id="UP000694853">
    <property type="component" value="Unplaced"/>
</dbReference>
<dbReference type="FunFam" id="1.10.472.100:FF:000002">
    <property type="entry name" value="Presenilin"/>
    <property type="match status" value="1"/>
</dbReference>
<keyword evidence="4 10" id="KW-0914">Notch signaling pathway</keyword>